<dbReference type="OrthoDB" id="310895at2759"/>
<feature type="domain" description="Aldehyde dehydrogenase" evidence="5">
    <location>
        <begin position="4"/>
        <end position="464"/>
    </location>
</feature>
<dbReference type="PANTHER" id="PTHR11699">
    <property type="entry name" value="ALDEHYDE DEHYDROGENASE-RELATED"/>
    <property type="match status" value="1"/>
</dbReference>
<proteinExistence type="inferred from homology"/>
<accession>A0A642UZK4</accession>
<dbReference type="Pfam" id="PF00171">
    <property type="entry name" value="Aldedh"/>
    <property type="match status" value="1"/>
</dbReference>
<dbReference type="GO" id="GO:0016620">
    <property type="term" value="F:oxidoreductase activity, acting on the aldehyde or oxo group of donors, NAD or NADP as acceptor"/>
    <property type="evidence" value="ECO:0007669"/>
    <property type="project" value="InterPro"/>
</dbReference>
<evidence type="ECO:0000256" key="1">
    <source>
        <dbReference type="ARBA" id="ARBA00009986"/>
    </source>
</evidence>
<evidence type="ECO:0000313" key="6">
    <source>
        <dbReference type="EMBL" id="KAA8908497.1"/>
    </source>
</evidence>
<keyword evidence="7" id="KW-1185">Reference proteome</keyword>
<evidence type="ECO:0000259" key="5">
    <source>
        <dbReference type="Pfam" id="PF00171"/>
    </source>
</evidence>
<dbReference type="Gene3D" id="3.40.605.10">
    <property type="entry name" value="Aldehyde Dehydrogenase, Chain A, domain 1"/>
    <property type="match status" value="1"/>
</dbReference>
<gene>
    <name evidence="6" type="ORF">TRICI_004772</name>
</gene>
<dbReference type="InterPro" id="IPR016163">
    <property type="entry name" value="Ald_DH_C"/>
</dbReference>
<evidence type="ECO:0000256" key="3">
    <source>
        <dbReference type="PROSITE-ProRule" id="PRU10007"/>
    </source>
</evidence>
<protein>
    <recommendedName>
        <fullName evidence="5">Aldehyde dehydrogenase domain-containing protein</fullName>
    </recommendedName>
</protein>
<name>A0A642UZK4_9ASCO</name>
<dbReference type="InterPro" id="IPR015590">
    <property type="entry name" value="Aldehyde_DH_dom"/>
</dbReference>
<dbReference type="Gene3D" id="3.40.309.10">
    <property type="entry name" value="Aldehyde Dehydrogenase, Chain A, domain 2"/>
    <property type="match status" value="1"/>
</dbReference>
<keyword evidence="2 4" id="KW-0560">Oxidoreductase</keyword>
<feature type="active site" evidence="3">
    <location>
        <position position="237"/>
    </location>
</feature>
<dbReference type="VEuPathDB" id="FungiDB:TRICI_004772"/>
<dbReference type="CDD" id="cd07102">
    <property type="entry name" value="ALDH_EDX86601"/>
    <property type="match status" value="1"/>
</dbReference>
<reference evidence="6" key="1">
    <citation type="journal article" date="2019" name="G3 (Bethesda)">
        <title>Genome Assemblies of Two Rare Opportunistic Yeast Pathogens: Diutina rugosa (syn. Candida rugosa) and Trichomonascus ciferrii (syn. Candida ciferrii).</title>
        <authorList>
            <person name="Mixao V."/>
            <person name="Saus E."/>
            <person name="Hansen A.P."/>
            <person name="Lass-Florl C."/>
            <person name="Gabaldon T."/>
        </authorList>
    </citation>
    <scope>NUCLEOTIDE SEQUENCE</scope>
    <source>
        <strain evidence="6">CBS 4856</strain>
    </source>
</reference>
<evidence type="ECO:0000256" key="2">
    <source>
        <dbReference type="ARBA" id="ARBA00023002"/>
    </source>
</evidence>
<dbReference type="AlphaFoldDB" id="A0A642UZK4"/>
<evidence type="ECO:0000313" key="7">
    <source>
        <dbReference type="Proteomes" id="UP000761534"/>
    </source>
</evidence>
<dbReference type="InterPro" id="IPR029510">
    <property type="entry name" value="Ald_DH_CS_GLU"/>
</dbReference>
<comment type="similarity">
    <text evidence="1 4">Belongs to the aldehyde dehydrogenase family.</text>
</comment>
<organism evidence="6 7">
    <name type="scientific">Trichomonascus ciferrii</name>
    <dbReference type="NCBI Taxonomy" id="44093"/>
    <lineage>
        <taxon>Eukaryota</taxon>
        <taxon>Fungi</taxon>
        <taxon>Dikarya</taxon>
        <taxon>Ascomycota</taxon>
        <taxon>Saccharomycotina</taxon>
        <taxon>Dipodascomycetes</taxon>
        <taxon>Dipodascales</taxon>
        <taxon>Trichomonascaceae</taxon>
        <taxon>Trichomonascus</taxon>
        <taxon>Trichomonascus ciferrii complex</taxon>
    </lineage>
</organism>
<dbReference type="FunFam" id="3.40.309.10:FF:000009">
    <property type="entry name" value="Aldehyde dehydrogenase A"/>
    <property type="match status" value="1"/>
</dbReference>
<comment type="caution">
    <text evidence="6">The sequence shown here is derived from an EMBL/GenBank/DDBJ whole genome shotgun (WGS) entry which is preliminary data.</text>
</comment>
<evidence type="ECO:0000256" key="4">
    <source>
        <dbReference type="RuleBase" id="RU003345"/>
    </source>
</evidence>
<sequence>MMPTITTVSPIDSKPIITREGVTIEDLDNRVLPKAASAQREWQKNTTLADRKKIVEKFVELMTQEETMKNLAKEITEQMGRPSAYTPVEIKTAALRANTMVGYADEALARVRVDEQAKGFNKYLSSEPLGVVLIIFPWNYPYLCLMNGLIPALLAGNSVLIKPSPQTPKVADSVVDLFHKAGLPQGVLQAVHCGEPEVLEQLVTRKTVAGVSFTGSVAGGLAVQKAAVGRTIPIALELGGNDAGYVRSDVADLKATAEDVVDGAIFNTGQSCCSIERVYVDAKVYDEFVKHVEQVVKAYKVGDPFSPETQIGPLISEKAAKSVRAQIDQAVAQGAKKLIPDGHFATAEKLNPTFVGPQVLVDVNEQSDVVRQETFGPVIPIIKVSSDEEAVEKINDSDFGLTAAVWTSDLARGEELGNQIDAGTVFVNRADYPDPHLAWTGYKNSGRGVSLSKFGFEFYTKLKSHHIKDLTKA</sequence>
<dbReference type="SUPFAM" id="SSF53720">
    <property type="entry name" value="ALDH-like"/>
    <property type="match status" value="1"/>
</dbReference>
<dbReference type="EMBL" id="SWFS01000363">
    <property type="protein sequence ID" value="KAA8908497.1"/>
    <property type="molecule type" value="Genomic_DNA"/>
</dbReference>
<dbReference type="PROSITE" id="PS00687">
    <property type="entry name" value="ALDEHYDE_DEHYDR_GLU"/>
    <property type="match status" value="1"/>
</dbReference>
<dbReference type="Proteomes" id="UP000761534">
    <property type="component" value="Unassembled WGS sequence"/>
</dbReference>
<dbReference type="InterPro" id="IPR016162">
    <property type="entry name" value="Ald_DH_N"/>
</dbReference>
<dbReference type="InterPro" id="IPR016161">
    <property type="entry name" value="Ald_DH/histidinol_DH"/>
</dbReference>